<dbReference type="PRINTS" id="PR00800">
    <property type="entry name" value="YHDCRBOXLASE"/>
</dbReference>
<comment type="cofactor">
    <cofactor evidence="1">
        <name>pyridoxal 5'-phosphate</name>
        <dbReference type="ChEBI" id="CHEBI:597326"/>
    </cofactor>
</comment>
<dbReference type="Pfam" id="PF00282">
    <property type="entry name" value="Pyridoxal_deC"/>
    <property type="match status" value="1"/>
</dbReference>
<dbReference type="SUPFAM" id="SSF53383">
    <property type="entry name" value="PLP-dependent transferases"/>
    <property type="match status" value="1"/>
</dbReference>
<evidence type="ECO:0000256" key="4">
    <source>
        <dbReference type="ARBA" id="ARBA00023239"/>
    </source>
</evidence>
<accession>A0A382J8G9</accession>
<dbReference type="GO" id="GO:0019752">
    <property type="term" value="P:carboxylic acid metabolic process"/>
    <property type="evidence" value="ECO:0007669"/>
    <property type="project" value="InterPro"/>
</dbReference>
<dbReference type="GO" id="GO:0016831">
    <property type="term" value="F:carboxy-lyase activity"/>
    <property type="evidence" value="ECO:0007669"/>
    <property type="project" value="UniProtKB-KW"/>
</dbReference>
<dbReference type="PANTHER" id="PTHR11999">
    <property type="entry name" value="GROUP II PYRIDOXAL-5-PHOSPHATE DECARBOXYLASE"/>
    <property type="match status" value="1"/>
</dbReference>
<dbReference type="GO" id="GO:0005737">
    <property type="term" value="C:cytoplasm"/>
    <property type="evidence" value="ECO:0007669"/>
    <property type="project" value="TreeGrafter"/>
</dbReference>
<evidence type="ECO:0000256" key="3">
    <source>
        <dbReference type="ARBA" id="ARBA00022898"/>
    </source>
</evidence>
<dbReference type="GO" id="GO:0006520">
    <property type="term" value="P:amino acid metabolic process"/>
    <property type="evidence" value="ECO:0007669"/>
    <property type="project" value="InterPro"/>
</dbReference>
<dbReference type="Gene3D" id="1.20.1340.10">
    <property type="entry name" value="dopa decarboxylase, N-terminal domain"/>
    <property type="match status" value="1"/>
</dbReference>
<dbReference type="InterPro" id="IPR002129">
    <property type="entry name" value="PyrdxlP-dep_de-COase"/>
</dbReference>
<dbReference type="InterPro" id="IPR010977">
    <property type="entry name" value="Aromatic_deC"/>
</dbReference>
<evidence type="ECO:0000256" key="2">
    <source>
        <dbReference type="ARBA" id="ARBA00022793"/>
    </source>
</evidence>
<evidence type="ECO:0008006" key="6">
    <source>
        <dbReference type="Google" id="ProtNLM"/>
    </source>
</evidence>
<keyword evidence="2" id="KW-0210">Decarboxylase</keyword>
<evidence type="ECO:0000256" key="1">
    <source>
        <dbReference type="ARBA" id="ARBA00001933"/>
    </source>
</evidence>
<evidence type="ECO:0000313" key="5">
    <source>
        <dbReference type="EMBL" id="SVC07121.1"/>
    </source>
</evidence>
<dbReference type="PANTHER" id="PTHR11999:SF70">
    <property type="entry name" value="MIP05841P"/>
    <property type="match status" value="1"/>
</dbReference>
<keyword evidence="4" id="KW-0456">Lyase</keyword>
<proteinExistence type="predicted"/>
<dbReference type="Gene3D" id="3.40.640.10">
    <property type="entry name" value="Type I PLP-dependent aspartate aminotransferase-like (Major domain)"/>
    <property type="match status" value="1"/>
</dbReference>
<dbReference type="InterPro" id="IPR015421">
    <property type="entry name" value="PyrdxlP-dep_Trfase_major"/>
</dbReference>
<dbReference type="AlphaFoldDB" id="A0A382J8G9"/>
<name>A0A382J8G9_9ZZZZ</name>
<keyword evidence="3" id="KW-0663">Pyridoxal phosphate</keyword>
<reference evidence="5" key="1">
    <citation type="submission" date="2018-05" db="EMBL/GenBank/DDBJ databases">
        <authorList>
            <person name="Lanie J.A."/>
            <person name="Ng W.-L."/>
            <person name="Kazmierczak K.M."/>
            <person name="Andrzejewski T.M."/>
            <person name="Davidsen T.M."/>
            <person name="Wayne K.J."/>
            <person name="Tettelin H."/>
            <person name="Glass J.I."/>
            <person name="Rusch D."/>
            <person name="Podicherti R."/>
            <person name="Tsui H.-C.T."/>
            <person name="Winkler M.E."/>
        </authorList>
    </citation>
    <scope>NUCLEOTIDE SEQUENCE</scope>
</reference>
<dbReference type="InterPro" id="IPR015424">
    <property type="entry name" value="PyrdxlP-dep_Trfase"/>
</dbReference>
<gene>
    <name evidence="5" type="ORF">METZ01_LOCUS259975</name>
</gene>
<dbReference type="GO" id="GO:0030170">
    <property type="term" value="F:pyridoxal phosphate binding"/>
    <property type="evidence" value="ECO:0007669"/>
    <property type="project" value="InterPro"/>
</dbReference>
<sequence length="234" mass="25473">MSDMPFDEFRRHGHDVVDWIAEYLQRVDSYPVLPLVAPGDIRRGLKGSVTEEGESFQQLLEDFDRKILPGITHWNHPGFFAYFPTTASGPAILAEMLSAAVNVNAMVWKSSPAGTELEQHTLDLLRRLVGLPSEIFGTINDTASSSSLYALAAARENALPVAREDGLFGVSPGRIYASEESHSSIDKAAITLGFGLTGVRRIETDDEFRMDPAALRSAIEDDVARGVCPVAVVA</sequence>
<protein>
    <recommendedName>
        <fullName evidence="6">Amino acid decarboxylase</fullName>
    </recommendedName>
</protein>
<dbReference type="EMBL" id="UINC01071880">
    <property type="protein sequence ID" value="SVC07121.1"/>
    <property type="molecule type" value="Genomic_DNA"/>
</dbReference>
<feature type="non-terminal residue" evidence="5">
    <location>
        <position position="234"/>
    </location>
</feature>
<organism evidence="5">
    <name type="scientific">marine metagenome</name>
    <dbReference type="NCBI Taxonomy" id="408172"/>
    <lineage>
        <taxon>unclassified sequences</taxon>
        <taxon>metagenomes</taxon>
        <taxon>ecological metagenomes</taxon>
    </lineage>
</organism>